<dbReference type="SUPFAM" id="SSF55347">
    <property type="entry name" value="Glyceraldehyde-3-phosphate dehydrogenase-like, C-terminal domain"/>
    <property type="match status" value="1"/>
</dbReference>
<feature type="domain" description="Gfo/Idh/MocA-like oxidoreductase N-terminal" evidence="3">
    <location>
        <begin position="70"/>
        <end position="194"/>
    </location>
</feature>
<keyword evidence="2" id="KW-0732">Signal</keyword>
<dbReference type="InterPro" id="IPR036291">
    <property type="entry name" value="NAD(P)-bd_dom_sf"/>
</dbReference>
<dbReference type="STRING" id="5671.E9AH12"/>
<dbReference type="Gene3D" id="3.30.360.10">
    <property type="entry name" value="Dihydrodipicolinate Reductase, domain 2"/>
    <property type="match status" value="1"/>
</dbReference>
<evidence type="ECO:0000313" key="5">
    <source>
        <dbReference type="EMBL" id="CBZ08677.1"/>
    </source>
</evidence>
<keyword evidence="6" id="KW-1185">Reference proteome</keyword>
<dbReference type="Gene3D" id="3.40.50.720">
    <property type="entry name" value="NAD(P)-binding Rossmann-like Domain"/>
    <property type="match status" value="1"/>
</dbReference>
<dbReference type="GO" id="GO:0000166">
    <property type="term" value="F:nucleotide binding"/>
    <property type="evidence" value="ECO:0007669"/>
    <property type="project" value="InterPro"/>
</dbReference>
<feature type="chain" id="PRO_5003232687" evidence="2">
    <location>
        <begin position="19"/>
        <end position="431"/>
    </location>
</feature>
<gene>
    <name evidence="5" type="ORF">LINJ_23_0630</name>
</gene>
<dbReference type="SMR" id="E9AH12"/>
<dbReference type="PANTHER" id="PTHR46368">
    <property type="match status" value="1"/>
</dbReference>
<organism evidence="5 6">
    <name type="scientific">Leishmania infantum</name>
    <dbReference type="NCBI Taxonomy" id="5671"/>
    <lineage>
        <taxon>Eukaryota</taxon>
        <taxon>Discoba</taxon>
        <taxon>Euglenozoa</taxon>
        <taxon>Kinetoplastea</taxon>
        <taxon>Metakinetoplastina</taxon>
        <taxon>Trypanosomatida</taxon>
        <taxon>Trypanosomatidae</taxon>
        <taxon>Leishmaniinae</taxon>
        <taxon>Leishmania</taxon>
    </lineage>
</organism>
<proteinExistence type="inferred from homology"/>
<reference evidence="5 6" key="1">
    <citation type="journal article" date="2007" name="Nat. Genet.">
        <title>Comparative genomic analysis of three Leishmania species that cause diverse human disease.</title>
        <authorList>
            <person name="Peacock C.S."/>
            <person name="Seeger K."/>
            <person name="Harris D."/>
            <person name="Murphy L."/>
            <person name="Ruiz J.C."/>
            <person name="Quail M.A."/>
            <person name="Peters N."/>
            <person name="Adlem E."/>
            <person name="Tivey A."/>
            <person name="Aslett M."/>
            <person name="Kerhornou A."/>
            <person name="Ivens A."/>
            <person name="Fraser A."/>
            <person name="Rajandream M.A."/>
            <person name="Carver T."/>
            <person name="Norbertczak H."/>
            <person name="Chillingworth T."/>
            <person name="Hance Z."/>
            <person name="Jagels K."/>
            <person name="Moule S."/>
            <person name="Ormond D."/>
            <person name="Rutter S."/>
            <person name="Squares R."/>
            <person name="Whitehead S."/>
            <person name="Rabbinowitsch E."/>
            <person name="Arrowsmith C."/>
            <person name="White B."/>
            <person name="Thurston S."/>
            <person name="Bringaud F."/>
            <person name="Baldauf S.L."/>
            <person name="Faulconbridge A."/>
            <person name="Jeffares D."/>
            <person name="Depledge D.P."/>
            <person name="Oyola S.O."/>
            <person name="Hilley J.D."/>
            <person name="Brito L.O."/>
            <person name="Tosi L.R."/>
            <person name="Barrell B."/>
            <person name="Cruz A.K."/>
            <person name="Mottram J.C."/>
            <person name="Smith D.F."/>
            <person name="Berriman M."/>
        </authorList>
    </citation>
    <scope>NUCLEOTIDE SEQUENCE [LARGE SCALE GENOMIC DNA]</scope>
    <source>
        <strain evidence="5 6">JPCM5</strain>
    </source>
</reference>
<reference key="3">
    <citation type="submission" date="2011-02" db="EMBL/GenBank/DDBJ databases">
        <title>Chromosome and gene copy number variation allow genomic structural differences between species and strains of Leishmania.</title>
        <authorList>
            <person name="Hilley J.D."/>
            <person name="Rogers M."/>
            <person name="Wilkes J."/>
            <person name="Dickens N.J."/>
            <person name="Bates P."/>
            <person name="Depledge D.P."/>
            <person name="Harris D."/>
            <person name="Her Y."/>
            <person name="Herzyk P."/>
            <person name="Imamura H."/>
            <person name="Otto T.D."/>
            <person name="Saad W."/>
            <person name="Seeger K."/>
            <person name="Berriman M."/>
            <person name="Smith D.F."/>
            <person name="Hertz-Fowler C."/>
            <person name="Mottram J.C."/>
        </authorList>
    </citation>
    <scope>NUCLEOTIDE SEQUENCE</scope>
    <source>
        <strain>JPCM5</strain>
    </source>
</reference>
<dbReference type="InterPro" id="IPR055170">
    <property type="entry name" value="GFO_IDH_MocA-like_dom"/>
</dbReference>
<dbReference type="eggNOG" id="KOG2741">
    <property type="taxonomic scope" value="Eukaryota"/>
</dbReference>
<evidence type="ECO:0000313" key="6">
    <source>
        <dbReference type="Proteomes" id="UP000008153"/>
    </source>
</evidence>
<dbReference type="InterPro" id="IPR000683">
    <property type="entry name" value="Gfo/Idh/MocA-like_OxRdtase_N"/>
</dbReference>
<dbReference type="VEuPathDB" id="TriTrypDB:LINF_230011200"/>
<comment type="similarity">
    <text evidence="1">Belongs to the Gfo/Idh/MocA family.</text>
</comment>
<dbReference type="Proteomes" id="UP000008153">
    <property type="component" value="Chromosome 23"/>
</dbReference>
<evidence type="ECO:0000259" key="4">
    <source>
        <dbReference type="Pfam" id="PF22725"/>
    </source>
</evidence>
<protein>
    <submittedName>
        <fullName evidence="5">Oxidoreductase-like protein</fullName>
    </submittedName>
</protein>
<dbReference type="AlphaFoldDB" id="E9AH12"/>
<evidence type="ECO:0000256" key="1">
    <source>
        <dbReference type="ARBA" id="ARBA00010928"/>
    </source>
</evidence>
<evidence type="ECO:0000256" key="2">
    <source>
        <dbReference type="SAM" id="SignalP"/>
    </source>
</evidence>
<reference evidence="5 6" key="2">
    <citation type="journal article" date="2011" name="Genome Res.">
        <title>Chromosome and gene copy number variation allow major structural change between species and strains of Leishmania.</title>
        <authorList>
            <person name="Rogers M.B."/>
            <person name="Hilley J.D."/>
            <person name="Dickens N.J."/>
            <person name="Wilkes J."/>
            <person name="Bates P.A."/>
            <person name="Depledge D.P."/>
            <person name="Harris D."/>
            <person name="Her Y."/>
            <person name="Herzyk P."/>
            <person name="Imamura H."/>
            <person name="Otto T.D."/>
            <person name="Sanders M."/>
            <person name="Seeger K."/>
            <person name="Dujardin J.C."/>
            <person name="Berriman M."/>
            <person name="Smith D.F."/>
            <person name="Hertz-Fowler C."/>
            <person name="Mottram J.C."/>
        </authorList>
    </citation>
    <scope>NUCLEOTIDE SEQUENCE [LARGE SCALE GENOMIC DNA]</scope>
    <source>
        <strain evidence="5 6">JPCM5</strain>
    </source>
</reference>
<accession>E9AH12</accession>
<dbReference type="KEGG" id="lif:LINJ_23_0630"/>
<dbReference type="RefSeq" id="XP_003392513.1">
    <property type="nucleotide sequence ID" value="XM_003392465.1"/>
</dbReference>
<dbReference type="Pfam" id="PF22725">
    <property type="entry name" value="GFO_IDH_MocA_C3"/>
    <property type="match status" value="1"/>
</dbReference>
<feature type="domain" description="GFO/IDH/MocA-like oxidoreductase" evidence="4">
    <location>
        <begin position="214"/>
        <end position="330"/>
    </location>
</feature>
<dbReference type="SUPFAM" id="SSF51735">
    <property type="entry name" value="NAD(P)-binding Rossmann-fold domains"/>
    <property type="match status" value="1"/>
</dbReference>
<dbReference type="EMBL" id="FR796455">
    <property type="protein sequence ID" value="CBZ08677.1"/>
    <property type="molecule type" value="Genomic_DNA"/>
</dbReference>
<dbReference type="InParanoid" id="E9AH12"/>
<evidence type="ECO:0000259" key="3">
    <source>
        <dbReference type="Pfam" id="PF01408"/>
    </source>
</evidence>
<name>E9AH12_LEIIN</name>
<dbReference type="GeneID" id="10966394"/>
<feature type="signal peptide" evidence="2">
    <location>
        <begin position="1"/>
        <end position="18"/>
    </location>
</feature>
<dbReference type="PANTHER" id="PTHR46368:SF4">
    <property type="entry name" value="OS10G0403700 PROTEIN"/>
    <property type="match status" value="1"/>
</dbReference>
<dbReference type="Pfam" id="PF01408">
    <property type="entry name" value="GFO_IDH_MocA"/>
    <property type="match status" value="1"/>
</dbReference>
<sequence length="431" mass="47424">MCLCGCPGLVVLSSCCLAHDERTVKKSPFLLLLAESVISVPVIEQVNHQKIPPCKHTCEHSPEIMSSDTIRVGFLGASTIAHKVWAAIEAAGNMQVTLVGSRSVKVAQKFIDECTESLHISEERKAAAATYDEVVGSSNVDVVYMSIPVTTRHEWVMKCAENNKHVVGEKPPASTPAQLQSWIEALSAKGLLYMDGTMFSHGPYVKKVVELLPEIGDIRRMTFIFSFRASPERLQSDIRCNPNLEPLGALGDIGWYGIRSFLHMVDFTMPTTVAGRILEELPNGAVTSFKGELTFPGAKPDTSIYAYFYCSFLSSLQQSFIVSGTKGRIVAEQLTSPLTDAGAACFKIVKPTFSGPDPSTDVTVEQTVTNVQVPEETGHMQETQMWRDVRDCLKKDESGRLIAEEDAVREWARKSWMTHCIAAKLMESARS</sequence>